<name>A0A6J4PLE5_9ACTN</name>
<dbReference type="Pfam" id="PF00903">
    <property type="entry name" value="Glyoxalase"/>
    <property type="match status" value="1"/>
</dbReference>
<organism evidence="2">
    <name type="scientific">uncultured Propionibacteriaceae bacterium</name>
    <dbReference type="NCBI Taxonomy" id="257457"/>
    <lineage>
        <taxon>Bacteria</taxon>
        <taxon>Bacillati</taxon>
        <taxon>Actinomycetota</taxon>
        <taxon>Actinomycetes</taxon>
        <taxon>Propionibacteriales</taxon>
        <taxon>Propionibacteriaceae</taxon>
        <taxon>environmental samples</taxon>
    </lineage>
</organism>
<dbReference type="InterPro" id="IPR037523">
    <property type="entry name" value="VOC_core"/>
</dbReference>
<dbReference type="Gene3D" id="3.10.180.10">
    <property type="entry name" value="2,3-Dihydroxybiphenyl 1,2-Dioxygenase, domain 1"/>
    <property type="match status" value="1"/>
</dbReference>
<dbReference type="InterPro" id="IPR004360">
    <property type="entry name" value="Glyas_Fos-R_dOase_dom"/>
</dbReference>
<proteinExistence type="predicted"/>
<dbReference type="PROSITE" id="PS51819">
    <property type="entry name" value="VOC"/>
    <property type="match status" value="1"/>
</dbReference>
<dbReference type="EMBL" id="CADCUO010000225">
    <property type="protein sequence ID" value="CAA9416358.1"/>
    <property type="molecule type" value="Genomic_DNA"/>
</dbReference>
<accession>A0A6J4PLE5</accession>
<evidence type="ECO:0000259" key="1">
    <source>
        <dbReference type="PROSITE" id="PS51819"/>
    </source>
</evidence>
<evidence type="ECO:0000313" key="2">
    <source>
        <dbReference type="EMBL" id="CAA9416358.1"/>
    </source>
</evidence>
<dbReference type="InterPro" id="IPR029068">
    <property type="entry name" value="Glyas_Bleomycin-R_OHBP_Dase"/>
</dbReference>
<protein>
    <recommendedName>
        <fullName evidence="1">VOC domain-containing protein</fullName>
    </recommendedName>
</protein>
<feature type="domain" description="VOC" evidence="1">
    <location>
        <begin position="142"/>
        <end position="199"/>
    </location>
</feature>
<reference evidence="2" key="1">
    <citation type="submission" date="2020-02" db="EMBL/GenBank/DDBJ databases">
        <authorList>
            <person name="Meier V. D."/>
        </authorList>
    </citation>
    <scope>NUCLEOTIDE SEQUENCE</scope>
    <source>
        <strain evidence="2">AVDCRST_MAG75</strain>
    </source>
</reference>
<dbReference type="AlphaFoldDB" id="A0A6J4PLE5"/>
<dbReference type="SUPFAM" id="SSF54593">
    <property type="entry name" value="Glyoxalase/Bleomycin resistance protein/Dihydroxybiphenyl dioxygenase"/>
    <property type="match status" value="1"/>
</dbReference>
<sequence length="199" mass="21373">MEIGLYEQLVTRDLHQRLTALRDDAARTQLVDAGDQPHVLARHVEAAVQRVLSVTRDPDRRLAIINLLLDALEDAADLVVNPATQLLSVRGVAKLGGSAFEDVPPATPLTEAAGHPTSTGGLGIPYVRKASALRRIAMTFSGIGHVAITVSDLAESKEWYSRVLGWSPMPDGDDSGVVFSVGVLPGGVLRVTPICRWQR</sequence>
<gene>
    <name evidence="2" type="ORF">AVDCRST_MAG75-3130</name>
</gene>